<comment type="caution">
    <text evidence="2">The sequence shown here is derived from an EMBL/GenBank/DDBJ whole genome shotgun (WGS) entry which is preliminary data.</text>
</comment>
<keyword evidence="3" id="KW-1185">Reference proteome</keyword>
<dbReference type="EMBL" id="JACBJI010000001">
    <property type="protein sequence ID" value="NYA69716.1"/>
    <property type="molecule type" value="Genomic_DNA"/>
</dbReference>
<dbReference type="RefSeq" id="WP_176004534.1">
    <property type="nucleotide sequence ID" value="NZ_JABWMI010000003.1"/>
</dbReference>
<dbReference type="InterPro" id="IPR029063">
    <property type="entry name" value="SAM-dependent_MTases_sf"/>
</dbReference>
<evidence type="ECO:0000313" key="2">
    <source>
        <dbReference type="EMBL" id="NYA69716.1"/>
    </source>
</evidence>
<gene>
    <name evidence="2" type="ORF">HZF10_02200</name>
</gene>
<reference evidence="2 3" key="1">
    <citation type="submission" date="2020-07" db="EMBL/GenBank/DDBJ databases">
        <authorList>
            <person name="Sun Q."/>
        </authorList>
    </citation>
    <scope>NUCLEOTIDE SEQUENCE [LARGE SCALE GENOMIC DNA]</scope>
    <source>
        <strain evidence="2 3">MAH-1</strain>
    </source>
</reference>
<keyword evidence="2" id="KW-0808">Transferase</keyword>
<dbReference type="GO" id="GO:0008757">
    <property type="term" value="F:S-adenosylmethionine-dependent methyltransferase activity"/>
    <property type="evidence" value="ECO:0007669"/>
    <property type="project" value="InterPro"/>
</dbReference>
<dbReference type="AlphaFoldDB" id="A0A7Y8XZB4"/>
<dbReference type="Proteomes" id="UP000535020">
    <property type="component" value="Unassembled WGS sequence"/>
</dbReference>
<name>A0A7Y8XZB4_9FLAO</name>
<sequence length="252" mass="28641">MKDASYDYQGLADGYANHRKTDERIAKYVLEALGDAETILNVGAGAGSYEPEDKYVMAVEPSSTMRAQRIEKGKSPAINAFGEDLPFDDNAFDAVMAMVTIHHWPNIAKGLRELKRVARKRVVVMSFDPGAFAVYWNSDYFPEMVEAEIKRFPKIDAIIDYFGENCEVIDIPVPFDCTDGFREAFYGRPEMFLNPDVRKAQSAWALISKELELKCIERLREELESGEWDRKYGQLRNTPFINGCLKLVVANK</sequence>
<dbReference type="Pfam" id="PF08241">
    <property type="entry name" value="Methyltransf_11"/>
    <property type="match status" value="1"/>
</dbReference>
<protein>
    <submittedName>
        <fullName evidence="2">Class I SAM-dependent methyltransferase</fullName>
    </submittedName>
</protein>
<evidence type="ECO:0000259" key="1">
    <source>
        <dbReference type="Pfam" id="PF08241"/>
    </source>
</evidence>
<dbReference type="SUPFAM" id="SSF53335">
    <property type="entry name" value="S-adenosyl-L-methionine-dependent methyltransferases"/>
    <property type="match status" value="1"/>
</dbReference>
<accession>A0A7Y8XZB4</accession>
<dbReference type="Gene3D" id="3.40.50.150">
    <property type="entry name" value="Vaccinia Virus protein VP39"/>
    <property type="match status" value="1"/>
</dbReference>
<evidence type="ECO:0000313" key="3">
    <source>
        <dbReference type="Proteomes" id="UP000535020"/>
    </source>
</evidence>
<proteinExistence type="predicted"/>
<organism evidence="2 3">
    <name type="scientific">Flavobacterium agri</name>
    <dbReference type="NCBI Taxonomy" id="2743471"/>
    <lineage>
        <taxon>Bacteria</taxon>
        <taxon>Pseudomonadati</taxon>
        <taxon>Bacteroidota</taxon>
        <taxon>Flavobacteriia</taxon>
        <taxon>Flavobacteriales</taxon>
        <taxon>Flavobacteriaceae</taxon>
        <taxon>Flavobacterium</taxon>
    </lineage>
</organism>
<dbReference type="InterPro" id="IPR013216">
    <property type="entry name" value="Methyltransf_11"/>
</dbReference>
<dbReference type="GO" id="GO:0032259">
    <property type="term" value="P:methylation"/>
    <property type="evidence" value="ECO:0007669"/>
    <property type="project" value="UniProtKB-KW"/>
</dbReference>
<keyword evidence="2" id="KW-0489">Methyltransferase</keyword>
<feature type="domain" description="Methyltransferase type 11" evidence="1">
    <location>
        <begin position="40"/>
        <end position="121"/>
    </location>
</feature>